<evidence type="ECO:0000313" key="3">
    <source>
        <dbReference type="Proteomes" id="UP001304769"/>
    </source>
</evidence>
<gene>
    <name evidence="2" type="ORF">SPF06_07975</name>
</gene>
<feature type="region of interest" description="Disordered" evidence="1">
    <location>
        <begin position="22"/>
        <end position="144"/>
    </location>
</feature>
<evidence type="ECO:0000256" key="1">
    <source>
        <dbReference type="SAM" id="MobiDB-lite"/>
    </source>
</evidence>
<protein>
    <recommendedName>
        <fullName evidence="4">SHOCT domain-containing protein</fullName>
    </recommendedName>
</protein>
<dbReference type="RefSeq" id="WP_323278494.1">
    <property type="nucleotide sequence ID" value="NZ_JAYGGQ010000004.1"/>
</dbReference>
<comment type="caution">
    <text evidence="2">The sequence shown here is derived from an EMBL/GenBank/DDBJ whole genome shotgun (WGS) entry which is preliminary data.</text>
</comment>
<dbReference type="Proteomes" id="UP001304769">
    <property type="component" value="Unassembled WGS sequence"/>
</dbReference>
<accession>A0ABU5T4R4</accession>
<evidence type="ECO:0000313" key="2">
    <source>
        <dbReference type="EMBL" id="MEA5454654.1"/>
    </source>
</evidence>
<dbReference type="EMBL" id="JAYGGQ010000004">
    <property type="protein sequence ID" value="MEA5454654.1"/>
    <property type="molecule type" value="Genomic_DNA"/>
</dbReference>
<feature type="compositionally biased region" description="Low complexity" evidence="1">
    <location>
        <begin position="48"/>
        <end position="80"/>
    </location>
</feature>
<name>A0ABU5T4R4_9MICC</name>
<organism evidence="2 3">
    <name type="scientific">Sinomonas terricola</name>
    <dbReference type="NCBI Taxonomy" id="3110330"/>
    <lineage>
        <taxon>Bacteria</taxon>
        <taxon>Bacillati</taxon>
        <taxon>Actinomycetota</taxon>
        <taxon>Actinomycetes</taxon>
        <taxon>Micrococcales</taxon>
        <taxon>Micrococcaceae</taxon>
        <taxon>Sinomonas</taxon>
    </lineage>
</organism>
<feature type="compositionally biased region" description="Low complexity" evidence="1">
    <location>
        <begin position="112"/>
        <end position="131"/>
    </location>
</feature>
<proteinExistence type="predicted"/>
<keyword evidence="3" id="KW-1185">Reference proteome</keyword>
<sequence>MSWFFWVIVFAWVIPIIMRRMGQSQRGRQIPPRDRGYNRYGGYPGNPYPRGVPGTRPPQTGQRPAGQQPAGQNPGTQQGQLPPPGGENWWEHPIPPGSFPGQQIPRQPSPQAPRQQAPAPQRAGTPPSSAAKPPPPVPEAQGYRARKLAELDQQFTDQKISLEEYMKARNEIMRG</sequence>
<reference evidence="2 3" key="1">
    <citation type="submission" date="2023-12" db="EMBL/GenBank/DDBJ databases">
        <title>Sinomonas terricola sp. nov, isolated from litchi orchard soil in Guangdong, PR China.</title>
        <authorList>
            <person name="Jiaxin W."/>
            <person name="Yang Z."/>
            <person name="Honghui Z."/>
        </authorList>
    </citation>
    <scope>NUCLEOTIDE SEQUENCE [LARGE SCALE GENOMIC DNA]</scope>
    <source>
        <strain evidence="2 3">JGH33</strain>
    </source>
</reference>
<evidence type="ECO:0008006" key="4">
    <source>
        <dbReference type="Google" id="ProtNLM"/>
    </source>
</evidence>